<dbReference type="EMBL" id="DP000010">
    <property type="protein sequence ID" value="ABA94814.1"/>
    <property type="molecule type" value="Genomic_DNA"/>
</dbReference>
<name>Q2R192_ORYSJ</name>
<dbReference type="InterPro" id="IPR022146">
    <property type="entry name" value="DUF3678"/>
</dbReference>
<protein>
    <submittedName>
        <fullName evidence="1">Uncharacterized protein</fullName>
    </submittedName>
</protein>
<sequence>MEHMAMPSSFGLLLHRPLGPQCRRPWSTSTSCCNAERRSPQHGLTADEFTPLHRHKRCSCVVPSDHSLVPLVVFIAVRVSMPSSSALVIVSHSGLLRLLRASSPHLQAATITALGRWSSYLYMATDVAVQAVGPVTSPLSSSSMSHHQHRRIFLDYTSLFSGN</sequence>
<evidence type="ECO:0000313" key="1">
    <source>
        <dbReference type="EMBL" id="ABA94814.1"/>
    </source>
</evidence>
<reference evidence="1" key="1">
    <citation type="journal article" date="2005" name="BMC Biol.">
        <title>The sequence of rice chromosomes 11 and 12, rich in disease resistance genes and recent gene duplications.</title>
        <authorList>
            <consortium name="The rice chromosomes 11 and 12 sequencing consortia"/>
        </authorList>
    </citation>
    <scope>NUCLEOTIDE SEQUENCE [LARGE SCALE GENOMIC DNA]</scope>
</reference>
<reference evidence="1" key="3">
    <citation type="submission" date="2006-01" db="EMBL/GenBank/DDBJ databases">
        <authorList>
            <person name="Buell R."/>
        </authorList>
    </citation>
    <scope>NUCLEOTIDE SEQUENCE</scope>
</reference>
<gene>
    <name evidence="1" type="ordered locus">LOC_Os11g39960</name>
</gene>
<proteinExistence type="predicted"/>
<reference evidence="1" key="2">
    <citation type="submission" date="2005-04" db="EMBL/GenBank/DDBJ databases">
        <authorList>
            <person name="Buell C.R."/>
            <person name="Wing R.A."/>
            <person name="McCombie W.A."/>
            <person name="Ouyang S."/>
        </authorList>
    </citation>
    <scope>NUCLEOTIDE SEQUENCE</scope>
</reference>
<organism evidence="1">
    <name type="scientific">Oryza sativa subsp. japonica</name>
    <name type="common">Rice</name>
    <dbReference type="NCBI Taxonomy" id="39947"/>
    <lineage>
        <taxon>Eukaryota</taxon>
        <taxon>Viridiplantae</taxon>
        <taxon>Streptophyta</taxon>
        <taxon>Embryophyta</taxon>
        <taxon>Tracheophyta</taxon>
        <taxon>Spermatophyta</taxon>
        <taxon>Magnoliopsida</taxon>
        <taxon>Liliopsida</taxon>
        <taxon>Poales</taxon>
        <taxon>Poaceae</taxon>
        <taxon>BOP clade</taxon>
        <taxon>Oryzoideae</taxon>
        <taxon>Oryzeae</taxon>
        <taxon>Oryzinae</taxon>
        <taxon>Oryza</taxon>
        <taxon>Oryza sativa</taxon>
    </lineage>
</organism>
<dbReference type="AlphaFoldDB" id="Q2R192"/>
<accession>Q2R192</accession>
<dbReference type="Pfam" id="PF12435">
    <property type="entry name" value="DUF3678"/>
    <property type="match status" value="1"/>
</dbReference>